<evidence type="ECO:0000313" key="2">
    <source>
        <dbReference type="EMBL" id="KHG15125.1"/>
    </source>
</evidence>
<name>A0A0B0NQJ1_GOSAR</name>
<keyword evidence="1" id="KW-0732">Signal</keyword>
<evidence type="ECO:0000256" key="1">
    <source>
        <dbReference type="SAM" id="SignalP"/>
    </source>
</evidence>
<protein>
    <submittedName>
        <fullName evidence="2">Uncharacterized protein</fullName>
    </submittedName>
</protein>
<reference evidence="3" key="1">
    <citation type="submission" date="2014-09" db="EMBL/GenBank/DDBJ databases">
        <authorList>
            <person name="Mudge J."/>
            <person name="Ramaraj T."/>
            <person name="Lindquist I.E."/>
            <person name="Bharti A.K."/>
            <person name="Sundararajan A."/>
            <person name="Cameron C.T."/>
            <person name="Woodward J.E."/>
            <person name="May G.D."/>
            <person name="Brubaker C."/>
            <person name="Broadhvest J."/>
            <person name="Wilkins T.A."/>
        </authorList>
    </citation>
    <scope>NUCLEOTIDE SEQUENCE</scope>
    <source>
        <strain evidence="3">cv. AKA8401</strain>
    </source>
</reference>
<dbReference type="Proteomes" id="UP000032142">
    <property type="component" value="Unassembled WGS sequence"/>
</dbReference>
<proteinExistence type="predicted"/>
<gene>
    <name evidence="2" type="ORF">F383_19423</name>
</gene>
<accession>A0A0B0NQJ1</accession>
<evidence type="ECO:0000313" key="3">
    <source>
        <dbReference type="Proteomes" id="UP000032142"/>
    </source>
</evidence>
<dbReference type="AlphaFoldDB" id="A0A0B0NQJ1"/>
<feature type="chain" id="PRO_5002077059" evidence="1">
    <location>
        <begin position="21"/>
        <end position="35"/>
    </location>
</feature>
<feature type="signal peptide" evidence="1">
    <location>
        <begin position="1"/>
        <end position="20"/>
    </location>
</feature>
<dbReference type="EMBL" id="KN403017">
    <property type="protein sequence ID" value="KHG15125.1"/>
    <property type="molecule type" value="Genomic_DNA"/>
</dbReference>
<sequence>MWHLCANFLCIRIIFRMCSTGKILVKWKNSRDDSD</sequence>
<keyword evidence="3" id="KW-1185">Reference proteome</keyword>
<organism evidence="2 3">
    <name type="scientific">Gossypium arboreum</name>
    <name type="common">Tree cotton</name>
    <name type="synonym">Gossypium nanking</name>
    <dbReference type="NCBI Taxonomy" id="29729"/>
    <lineage>
        <taxon>Eukaryota</taxon>
        <taxon>Viridiplantae</taxon>
        <taxon>Streptophyta</taxon>
        <taxon>Embryophyta</taxon>
        <taxon>Tracheophyta</taxon>
        <taxon>Spermatophyta</taxon>
        <taxon>Magnoliopsida</taxon>
        <taxon>eudicotyledons</taxon>
        <taxon>Gunneridae</taxon>
        <taxon>Pentapetalae</taxon>
        <taxon>rosids</taxon>
        <taxon>malvids</taxon>
        <taxon>Malvales</taxon>
        <taxon>Malvaceae</taxon>
        <taxon>Malvoideae</taxon>
        <taxon>Gossypium</taxon>
    </lineage>
</organism>